<dbReference type="InterPro" id="IPR045849">
    <property type="entry name" value="IP5P_plant"/>
</dbReference>
<sequence>MWPRLVASKIISKKLATNNFVADFPRSPESCLHLPTSDHDPVAPVILPENQTTQNYNIFVSTWNVGGVTPTEDLNIDHLLDTNNTCCHIYVLGKKCRNYYSSSIGICNEHTLTIGCVFQEVVPLKASNVLGLEKKNVSTKWNSLIERTLNKKSRTNDLGLKATKSNSESSDLLDDFRCLISKRMVGLLISVWVRTDLYPLFQNSNVSCIGCGIMGCLGNKGSVSVRFQLHQTSFCFVCSHLASGGGEGDERNRNTDATEIFSRTSFPTTKGPKRILDHEYVRFDLIYFMILNLHIDLSSRVVLLGDLNYRISLLEKETRSLVNKKAWNRLLEYDQLRKELMDGQFRAWHEGTIDFAPTYKYLPNSDEYFGKNDETKRAPAWCDRIIWTGDELKQILYARSESKLSDHRPVKAIFSTKTLKSDKSN</sequence>
<dbReference type="Proteomes" id="UP000235145">
    <property type="component" value="Unassembled WGS sequence"/>
</dbReference>
<protein>
    <recommendedName>
        <fullName evidence="3">Inositol polyphosphate-related phosphatase domain-containing protein</fullName>
    </recommendedName>
</protein>
<dbReference type="Gene3D" id="3.60.10.10">
    <property type="entry name" value="Endonuclease/exonuclease/phosphatase"/>
    <property type="match status" value="1"/>
</dbReference>
<dbReference type="GO" id="GO:0004439">
    <property type="term" value="F:phosphatidylinositol-4,5-bisphosphate 5-phosphatase activity"/>
    <property type="evidence" value="ECO:0000318"/>
    <property type="project" value="GO_Central"/>
</dbReference>
<dbReference type="Pfam" id="PF22669">
    <property type="entry name" value="Exo_endo_phos2"/>
    <property type="match status" value="1"/>
</dbReference>
<dbReference type="InterPro" id="IPR000300">
    <property type="entry name" value="IPPc"/>
</dbReference>
<evidence type="ECO:0000259" key="3">
    <source>
        <dbReference type="SMART" id="SM00128"/>
    </source>
</evidence>
<dbReference type="AlphaFoldDB" id="A0A9R1US64"/>
<keyword evidence="2" id="KW-0378">Hydrolase</keyword>
<dbReference type="PANTHER" id="PTHR45666:SF48">
    <property type="entry name" value="ENDONUCLEASE_EXONUCLEASE_PHOSPHATASE-RELATED"/>
    <property type="match status" value="1"/>
</dbReference>
<dbReference type="InterPro" id="IPR036691">
    <property type="entry name" value="Endo/exonu/phosph_ase_sf"/>
</dbReference>
<evidence type="ECO:0000313" key="5">
    <source>
        <dbReference type="Proteomes" id="UP000235145"/>
    </source>
</evidence>
<evidence type="ECO:0000256" key="1">
    <source>
        <dbReference type="ARBA" id="ARBA00010768"/>
    </source>
</evidence>
<organism evidence="4 5">
    <name type="scientific">Lactuca sativa</name>
    <name type="common">Garden lettuce</name>
    <dbReference type="NCBI Taxonomy" id="4236"/>
    <lineage>
        <taxon>Eukaryota</taxon>
        <taxon>Viridiplantae</taxon>
        <taxon>Streptophyta</taxon>
        <taxon>Embryophyta</taxon>
        <taxon>Tracheophyta</taxon>
        <taxon>Spermatophyta</taxon>
        <taxon>Magnoliopsida</taxon>
        <taxon>eudicotyledons</taxon>
        <taxon>Gunneridae</taxon>
        <taxon>Pentapetalae</taxon>
        <taxon>asterids</taxon>
        <taxon>campanulids</taxon>
        <taxon>Asterales</taxon>
        <taxon>Asteraceae</taxon>
        <taxon>Cichorioideae</taxon>
        <taxon>Cichorieae</taxon>
        <taxon>Lactucinae</taxon>
        <taxon>Lactuca</taxon>
    </lineage>
</organism>
<evidence type="ECO:0000313" key="4">
    <source>
        <dbReference type="EMBL" id="KAJ0192314.1"/>
    </source>
</evidence>
<dbReference type="GO" id="GO:0046856">
    <property type="term" value="P:phosphatidylinositol dephosphorylation"/>
    <property type="evidence" value="ECO:0000318"/>
    <property type="project" value="GO_Central"/>
</dbReference>
<gene>
    <name evidence="4" type="ORF">LSAT_V11C800402990</name>
</gene>
<comment type="similarity">
    <text evidence="1">Belongs to the inositol polyphosphate 5-phosphatase family.</text>
</comment>
<keyword evidence="5" id="KW-1185">Reference proteome</keyword>
<dbReference type="SMART" id="SM00128">
    <property type="entry name" value="IPPc"/>
    <property type="match status" value="1"/>
</dbReference>
<dbReference type="SUPFAM" id="SSF56219">
    <property type="entry name" value="DNase I-like"/>
    <property type="match status" value="1"/>
</dbReference>
<dbReference type="PANTHER" id="PTHR45666">
    <property type="entry name" value="TYPE IV INOSITOL POLYPHOSPHATE 5-PHOSPHATASE 9"/>
    <property type="match status" value="1"/>
</dbReference>
<name>A0A9R1US64_LACSA</name>
<dbReference type="GO" id="GO:0034485">
    <property type="term" value="F:phosphatidylinositol-3,4,5-trisphosphate 5-phosphatase activity"/>
    <property type="evidence" value="ECO:0000318"/>
    <property type="project" value="GO_Central"/>
</dbReference>
<proteinExistence type="inferred from homology"/>
<feature type="domain" description="Inositol polyphosphate-related phosphatase" evidence="3">
    <location>
        <begin position="54"/>
        <end position="422"/>
    </location>
</feature>
<dbReference type="EMBL" id="NBSK02000008">
    <property type="protein sequence ID" value="KAJ0192314.1"/>
    <property type="molecule type" value="Genomic_DNA"/>
</dbReference>
<accession>A0A9R1US64</accession>
<evidence type="ECO:0000256" key="2">
    <source>
        <dbReference type="ARBA" id="ARBA00022801"/>
    </source>
</evidence>
<dbReference type="GO" id="GO:0004445">
    <property type="term" value="F:inositol-polyphosphate 5-phosphatase activity"/>
    <property type="evidence" value="ECO:0007669"/>
    <property type="project" value="InterPro"/>
</dbReference>
<reference evidence="4 5" key="1">
    <citation type="journal article" date="2017" name="Nat. Commun.">
        <title>Genome assembly with in vitro proximity ligation data and whole-genome triplication in lettuce.</title>
        <authorList>
            <person name="Reyes-Chin-Wo S."/>
            <person name="Wang Z."/>
            <person name="Yang X."/>
            <person name="Kozik A."/>
            <person name="Arikit S."/>
            <person name="Song C."/>
            <person name="Xia L."/>
            <person name="Froenicke L."/>
            <person name="Lavelle D.O."/>
            <person name="Truco M.J."/>
            <person name="Xia R."/>
            <person name="Zhu S."/>
            <person name="Xu C."/>
            <person name="Xu H."/>
            <person name="Xu X."/>
            <person name="Cox K."/>
            <person name="Korf I."/>
            <person name="Meyers B.C."/>
            <person name="Michelmore R.W."/>
        </authorList>
    </citation>
    <scope>NUCLEOTIDE SEQUENCE [LARGE SCALE GENOMIC DNA]</scope>
    <source>
        <strain evidence="5">cv. Salinas</strain>
        <tissue evidence="4">Seedlings</tissue>
    </source>
</reference>
<comment type="caution">
    <text evidence="4">The sequence shown here is derived from an EMBL/GenBank/DDBJ whole genome shotgun (WGS) entry which is preliminary data.</text>
</comment>